<dbReference type="EMBL" id="PJQM01001267">
    <property type="protein sequence ID" value="RCI02764.1"/>
    <property type="molecule type" value="Genomic_DNA"/>
</dbReference>
<dbReference type="InterPro" id="IPR019734">
    <property type="entry name" value="TPR_rpt"/>
</dbReference>
<dbReference type="InterPro" id="IPR002893">
    <property type="entry name" value="Znf_MYND"/>
</dbReference>
<evidence type="ECO:0000256" key="2">
    <source>
        <dbReference type="ARBA" id="ARBA00022771"/>
    </source>
</evidence>
<keyword evidence="3" id="KW-0862">Zinc</keyword>
<keyword evidence="2 4" id="KW-0863">Zinc-finger</keyword>
<keyword evidence="5" id="KW-0802">TPR repeat</keyword>
<feature type="repeat" description="TPR" evidence="5">
    <location>
        <begin position="202"/>
        <end position="235"/>
    </location>
</feature>
<dbReference type="Gene3D" id="1.25.40.10">
    <property type="entry name" value="Tetratricopeptide repeat domain"/>
    <property type="match status" value="1"/>
</dbReference>
<evidence type="ECO:0000256" key="3">
    <source>
        <dbReference type="ARBA" id="ARBA00022833"/>
    </source>
</evidence>
<keyword evidence="8" id="KW-1185">Reference proteome</keyword>
<organism evidence="7 8">
    <name type="scientific">Rhizopus stolonifer</name>
    <name type="common">Rhizopus nigricans</name>
    <dbReference type="NCBI Taxonomy" id="4846"/>
    <lineage>
        <taxon>Eukaryota</taxon>
        <taxon>Fungi</taxon>
        <taxon>Fungi incertae sedis</taxon>
        <taxon>Mucoromycota</taxon>
        <taxon>Mucoromycotina</taxon>
        <taxon>Mucoromycetes</taxon>
        <taxon>Mucorales</taxon>
        <taxon>Mucorineae</taxon>
        <taxon>Rhizopodaceae</taxon>
        <taxon>Rhizopus</taxon>
    </lineage>
</organism>
<comment type="caution">
    <text evidence="7">The sequence shown here is derived from an EMBL/GenBank/DDBJ whole genome shotgun (WGS) entry which is preliminary data.</text>
</comment>
<evidence type="ECO:0000259" key="6">
    <source>
        <dbReference type="PROSITE" id="PS50865"/>
    </source>
</evidence>
<feature type="domain" description="MYND-type" evidence="6">
    <location>
        <begin position="336"/>
        <end position="379"/>
    </location>
</feature>
<evidence type="ECO:0000256" key="5">
    <source>
        <dbReference type="PROSITE-ProRule" id="PRU00339"/>
    </source>
</evidence>
<sequence length="389" mass="44762">PFTENPLTNQQELIKEYQDRLLDTQRIVPYDLLASRGKLEQSTDPEAQIYLRAKETFQKGYKLCLSIPRSLEDDVLSKHEQEIKAASETMVNAWMLDDRATHMSERILILGQQYEKVLLKDIPEEKKDGYFIKESIMFSSWILLAGKQYKHCITTLSLAIDTYPDLPARVFYIRASCQVSLGRTRLAIKDLERSLEKNTGFSIVYSILGSVYLSLNDREKAQKNFRRYLQKGHPDTSDTINALYALSVLVNYYKKGKREAQELYLKAKVSEERFLSLYGTHTGLHDIKREAIKEHESPEEAQRLIEFYINKEQVEQKMQRLIASGFLAFASNPDRCSHCGASHAKENKPLLACGACKSVWYCSRDCQVSDYKLNHKAQCKDLKASKMAT</sequence>
<feature type="non-terminal residue" evidence="7">
    <location>
        <position position="1"/>
    </location>
</feature>
<dbReference type="Pfam" id="PF13181">
    <property type="entry name" value="TPR_8"/>
    <property type="match status" value="1"/>
</dbReference>
<protein>
    <recommendedName>
        <fullName evidence="6">MYND-type domain-containing protein</fullName>
    </recommendedName>
</protein>
<evidence type="ECO:0000313" key="7">
    <source>
        <dbReference type="EMBL" id="RCI02764.1"/>
    </source>
</evidence>
<evidence type="ECO:0000256" key="1">
    <source>
        <dbReference type="ARBA" id="ARBA00022723"/>
    </source>
</evidence>
<dbReference type="AlphaFoldDB" id="A0A367KKK4"/>
<dbReference type="Proteomes" id="UP000253551">
    <property type="component" value="Unassembled WGS sequence"/>
</dbReference>
<keyword evidence="1" id="KW-0479">Metal-binding</keyword>
<dbReference type="PROSITE" id="PS50005">
    <property type="entry name" value="TPR"/>
    <property type="match status" value="1"/>
</dbReference>
<name>A0A367KKK4_RHIST</name>
<dbReference type="PROSITE" id="PS01360">
    <property type="entry name" value="ZF_MYND_1"/>
    <property type="match status" value="1"/>
</dbReference>
<dbReference type="InterPro" id="IPR011990">
    <property type="entry name" value="TPR-like_helical_dom_sf"/>
</dbReference>
<dbReference type="GO" id="GO:0008270">
    <property type="term" value="F:zinc ion binding"/>
    <property type="evidence" value="ECO:0007669"/>
    <property type="project" value="UniProtKB-KW"/>
</dbReference>
<reference evidence="7 8" key="1">
    <citation type="journal article" date="2018" name="G3 (Bethesda)">
        <title>Phylogenetic and Phylogenomic Definition of Rhizopus Species.</title>
        <authorList>
            <person name="Gryganskyi A.P."/>
            <person name="Golan J."/>
            <person name="Dolatabadi S."/>
            <person name="Mondo S."/>
            <person name="Robb S."/>
            <person name="Idnurm A."/>
            <person name="Muszewska A."/>
            <person name="Steczkiewicz K."/>
            <person name="Masonjones S."/>
            <person name="Liao H.L."/>
            <person name="Gajdeczka M.T."/>
            <person name="Anike F."/>
            <person name="Vuek A."/>
            <person name="Anishchenko I.M."/>
            <person name="Voigt K."/>
            <person name="de Hoog G.S."/>
            <person name="Smith M.E."/>
            <person name="Heitman J."/>
            <person name="Vilgalys R."/>
            <person name="Stajich J.E."/>
        </authorList>
    </citation>
    <scope>NUCLEOTIDE SEQUENCE [LARGE SCALE GENOMIC DNA]</scope>
    <source>
        <strain evidence="7 8">LSU 92-RS-03</strain>
    </source>
</reference>
<dbReference type="Gene3D" id="6.10.140.2220">
    <property type="match status" value="1"/>
</dbReference>
<evidence type="ECO:0000313" key="8">
    <source>
        <dbReference type="Proteomes" id="UP000253551"/>
    </source>
</evidence>
<dbReference type="SUPFAM" id="SSF48452">
    <property type="entry name" value="TPR-like"/>
    <property type="match status" value="1"/>
</dbReference>
<dbReference type="Pfam" id="PF01753">
    <property type="entry name" value="zf-MYND"/>
    <property type="match status" value="1"/>
</dbReference>
<dbReference type="OrthoDB" id="3257538at2759"/>
<dbReference type="SUPFAM" id="SSF144232">
    <property type="entry name" value="HIT/MYND zinc finger-like"/>
    <property type="match status" value="1"/>
</dbReference>
<dbReference type="PROSITE" id="PS50865">
    <property type="entry name" value="ZF_MYND_2"/>
    <property type="match status" value="1"/>
</dbReference>
<gene>
    <name evidence="7" type="ORF">CU098_000470</name>
</gene>
<evidence type="ECO:0000256" key="4">
    <source>
        <dbReference type="PROSITE-ProRule" id="PRU00134"/>
    </source>
</evidence>
<dbReference type="STRING" id="4846.A0A367KKK4"/>
<accession>A0A367KKK4</accession>
<proteinExistence type="predicted"/>